<name>A0A1H8VU56_9GAMM</name>
<feature type="region of interest" description="Disordered" evidence="1">
    <location>
        <begin position="144"/>
        <end position="172"/>
    </location>
</feature>
<dbReference type="Proteomes" id="UP000199657">
    <property type="component" value="Unassembled WGS sequence"/>
</dbReference>
<sequence>MGVCLAATLGSAATVVSASGDDDRPLTALGGVELLISGADYATILDHLLTANTGVEPEHLGIAFHNAATGERLDRQEVRELMGPVRQDGAYEFLSLATEFTGGALPYTQAQLELLMDAAFVASMRQPPDHISVEYYDTRTGPVGVGGGVSGRVPERSEGTRSNESARVSPESYRPATEAEVIAHFERLNVRVPQRPGYVVLPLMAGAADDDALDAALARQIARAEAAFDVRFEERIAKLIDVSPEGVPRVSMVGYYTAEEDVLRALEEEIDGMFYEANAEPDVR</sequence>
<gene>
    <name evidence="2" type="ORF">SAMN04488052_11538</name>
</gene>
<proteinExistence type="predicted"/>
<evidence type="ECO:0000313" key="2">
    <source>
        <dbReference type="EMBL" id="SEP18830.1"/>
    </source>
</evidence>
<protein>
    <submittedName>
        <fullName evidence="2">Uncharacterized protein</fullName>
    </submittedName>
</protein>
<evidence type="ECO:0000313" key="3">
    <source>
        <dbReference type="Proteomes" id="UP000199657"/>
    </source>
</evidence>
<organism evidence="2 3">
    <name type="scientific">Aquisalimonas asiatica</name>
    <dbReference type="NCBI Taxonomy" id="406100"/>
    <lineage>
        <taxon>Bacteria</taxon>
        <taxon>Pseudomonadati</taxon>
        <taxon>Pseudomonadota</taxon>
        <taxon>Gammaproteobacteria</taxon>
        <taxon>Chromatiales</taxon>
        <taxon>Ectothiorhodospiraceae</taxon>
        <taxon>Aquisalimonas</taxon>
    </lineage>
</organism>
<accession>A0A1H8VU56</accession>
<dbReference type="AlphaFoldDB" id="A0A1H8VU56"/>
<dbReference type="EMBL" id="FOEG01000015">
    <property type="protein sequence ID" value="SEP18830.1"/>
    <property type="molecule type" value="Genomic_DNA"/>
</dbReference>
<evidence type="ECO:0000256" key="1">
    <source>
        <dbReference type="SAM" id="MobiDB-lite"/>
    </source>
</evidence>
<reference evidence="2 3" key="1">
    <citation type="submission" date="2016-10" db="EMBL/GenBank/DDBJ databases">
        <authorList>
            <person name="de Groot N.N."/>
        </authorList>
    </citation>
    <scope>NUCLEOTIDE SEQUENCE [LARGE SCALE GENOMIC DNA]</scope>
    <source>
        <strain evidence="2 3">CGMCC 1.6291</strain>
    </source>
</reference>
<dbReference type="STRING" id="406100.SAMN04488052_11538"/>
<keyword evidence="3" id="KW-1185">Reference proteome</keyword>